<dbReference type="GO" id="GO:0003676">
    <property type="term" value="F:nucleic acid binding"/>
    <property type="evidence" value="ECO:0007669"/>
    <property type="project" value="InterPro"/>
</dbReference>
<feature type="compositionally biased region" description="Basic and acidic residues" evidence="2">
    <location>
        <begin position="536"/>
        <end position="548"/>
    </location>
</feature>
<gene>
    <name evidence="5" type="primary">LOC112459706</name>
</gene>
<dbReference type="PROSITE" id="PS50158">
    <property type="entry name" value="ZF_CCHC"/>
    <property type="match status" value="1"/>
</dbReference>
<feature type="compositionally biased region" description="Basic residues" evidence="2">
    <location>
        <begin position="595"/>
        <end position="604"/>
    </location>
</feature>
<dbReference type="InterPro" id="IPR036875">
    <property type="entry name" value="Znf_CCHC_sf"/>
</dbReference>
<dbReference type="GeneID" id="112459706"/>
<keyword evidence="1" id="KW-0479">Metal-binding</keyword>
<evidence type="ECO:0000259" key="3">
    <source>
        <dbReference type="PROSITE" id="PS50158"/>
    </source>
</evidence>
<feature type="region of interest" description="Disordered" evidence="2">
    <location>
        <begin position="29"/>
        <end position="85"/>
    </location>
</feature>
<dbReference type="Proteomes" id="UP000504618">
    <property type="component" value="Unplaced"/>
</dbReference>
<evidence type="ECO:0000256" key="1">
    <source>
        <dbReference type="PROSITE-ProRule" id="PRU00047"/>
    </source>
</evidence>
<keyword evidence="4" id="KW-1185">Reference proteome</keyword>
<dbReference type="SMART" id="SM00343">
    <property type="entry name" value="ZnF_C2HC"/>
    <property type="match status" value="2"/>
</dbReference>
<dbReference type="RefSeq" id="XP_024879741.1">
    <property type="nucleotide sequence ID" value="XM_025023973.1"/>
</dbReference>
<dbReference type="Gene3D" id="4.10.60.10">
    <property type="entry name" value="Zinc finger, CCHC-type"/>
    <property type="match status" value="1"/>
</dbReference>
<evidence type="ECO:0000313" key="4">
    <source>
        <dbReference type="Proteomes" id="UP000504618"/>
    </source>
</evidence>
<evidence type="ECO:0000313" key="5">
    <source>
        <dbReference type="RefSeq" id="XP_024879741.1"/>
    </source>
</evidence>
<feature type="region of interest" description="Disordered" evidence="2">
    <location>
        <begin position="295"/>
        <end position="325"/>
    </location>
</feature>
<dbReference type="Pfam" id="PF00098">
    <property type="entry name" value="zf-CCHC"/>
    <property type="match status" value="1"/>
</dbReference>
<feature type="compositionally biased region" description="Basic and acidic residues" evidence="2">
    <location>
        <begin position="70"/>
        <end position="85"/>
    </location>
</feature>
<organism evidence="4 5">
    <name type="scientific">Temnothorax curvispinosus</name>
    <dbReference type="NCBI Taxonomy" id="300111"/>
    <lineage>
        <taxon>Eukaryota</taxon>
        <taxon>Metazoa</taxon>
        <taxon>Ecdysozoa</taxon>
        <taxon>Arthropoda</taxon>
        <taxon>Hexapoda</taxon>
        <taxon>Insecta</taxon>
        <taxon>Pterygota</taxon>
        <taxon>Neoptera</taxon>
        <taxon>Endopterygota</taxon>
        <taxon>Hymenoptera</taxon>
        <taxon>Apocrita</taxon>
        <taxon>Aculeata</taxon>
        <taxon>Formicoidea</taxon>
        <taxon>Formicidae</taxon>
        <taxon>Myrmicinae</taxon>
        <taxon>Temnothorax</taxon>
    </lineage>
</organism>
<feature type="region of interest" description="Disordered" evidence="2">
    <location>
        <begin position="567"/>
        <end position="624"/>
    </location>
</feature>
<reference evidence="5" key="1">
    <citation type="submission" date="2025-08" db="UniProtKB">
        <authorList>
            <consortium name="RefSeq"/>
        </authorList>
    </citation>
    <scope>IDENTIFICATION</scope>
    <source>
        <tissue evidence="5">Whole body</tissue>
    </source>
</reference>
<dbReference type="InterPro" id="IPR001878">
    <property type="entry name" value="Znf_CCHC"/>
</dbReference>
<keyword evidence="1" id="KW-0863">Zinc-finger</keyword>
<protein>
    <submittedName>
        <fullName evidence="5">Uncharacterized protein LOC112459706</fullName>
    </submittedName>
</protein>
<dbReference type="SUPFAM" id="SSF57756">
    <property type="entry name" value="Retrovirus zinc finger-like domains"/>
    <property type="match status" value="1"/>
</dbReference>
<feature type="domain" description="CCHC-type" evidence="3">
    <location>
        <begin position="473"/>
        <end position="489"/>
    </location>
</feature>
<dbReference type="AlphaFoldDB" id="A0A6J1QEQ5"/>
<keyword evidence="1" id="KW-0862">Zinc</keyword>
<proteinExistence type="predicted"/>
<feature type="region of interest" description="Disordered" evidence="2">
    <location>
        <begin position="170"/>
        <end position="274"/>
    </location>
</feature>
<feature type="region of interest" description="Disordered" evidence="2">
    <location>
        <begin position="523"/>
        <end position="548"/>
    </location>
</feature>
<evidence type="ECO:0000256" key="2">
    <source>
        <dbReference type="SAM" id="MobiDB-lite"/>
    </source>
</evidence>
<accession>A0A6J1QEQ5</accession>
<feature type="compositionally biased region" description="Polar residues" evidence="2">
    <location>
        <begin position="229"/>
        <end position="246"/>
    </location>
</feature>
<dbReference type="OrthoDB" id="7615112at2759"/>
<sequence length="624" mass="67425">MEELRNEVAALREDNAKLREMVKRVMPPGKAKAMDVEESKNIPIPDSPVRGYRTRKGTRNVILESELSDDDKRERERQERKAAEEKRIRMLSDMEAEGMPEVIRPKLGGKSALLEAAIPPKSQTPEQPVPVERDREWAMKERIMNALTKGMEGLFTKWTASVGISMNAAPSKQNAEPVPAGNKVVPAIKKAPPNKGAGTRGNTKDPTTNDKGKGKSSKPKFTFAEAVKSATTSSGTGAKNNATSGPGNKKTAGNKAPATTAEPKNAAKIRGSSAWAMVARRRGRPVMAAGSKRLVKKRLTPIANKNGQNKADGKSGSGRRKLPQSAAVTLTSLDGGYEELVKETRSKVNLAELGITTGFRPKRAQTGALIIEIPEDSVSEEELAAVIAEAGGCSPVHVQVGSIRSGTNGLNIAWARCPLAALNAIREKGGKLRVGWFVARVQELGQRLLQCFRCLEGGHVRAQCTNPIDRSERCYRCGAQGHLARECREVPQCPVCADLGRPAGHRAGGKSCTCAKAKAKPQRAAGATIPNSSTSRGKDKMEVEVDKSSEKLYQLPRITAMEKVSMQGFGKQPVKRTASTANVCGETESNEKPLAQKRKKNRGQKKGEQIQVHPLPSHRCLQQC</sequence>
<dbReference type="GO" id="GO:0008270">
    <property type="term" value="F:zinc ion binding"/>
    <property type="evidence" value="ECO:0007669"/>
    <property type="project" value="UniProtKB-KW"/>
</dbReference>
<name>A0A6J1QEQ5_9HYME</name>